<keyword evidence="3" id="KW-1185">Reference proteome</keyword>
<reference evidence="3" key="1">
    <citation type="journal article" date="2020" name="Stud. Mycol.">
        <title>101 Dothideomycetes genomes: A test case for predicting lifestyles and emergence of pathogens.</title>
        <authorList>
            <person name="Haridas S."/>
            <person name="Albert R."/>
            <person name="Binder M."/>
            <person name="Bloem J."/>
            <person name="LaButti K."/>
            <person name="Salamov A."/>
            <person name="Andreopoulos B."/>
            <person name="Baker S."/>
            <person name="Barry K."/>
            <person name="Bills G."/>
            <person name="Bluhm B."/>
            <person name="Cannon C."/>
            <person name="Castanera R."/>
            <person name="Culley D."/>
            <person name="Daum C."/>
            <person name="Ezra D."/>
            <person name="Gonzalez J."/>
            <person name="Henrissat B."/>
            <person name="Kuo A."/>
            <person name="Liang C."/>
            <person name="Lipzen A."/>
            <person name="Lutzoni F."/>
            <person name="Magnuson J."/>
            <person name="Mondo S."/>
            <person name="Nolan M."/>
            <person name="Ohm R."/>
            <person name="Pangilinan J."/>
            <person name="Park H.-J."/>
            <person name="Ramirez L."/>
            <person name="Alfaro M."/>
            <person name="Sun H."/>
            <person name="Tritt A."/>
            <person name="Yoshinaga Y."/>
            <person name="Zwiers L.-H."/>
            <person name="Turgeon B."/>
            <person name="Goodwin S."/>
            <person name="Spatafora J."/>
            <person name="Crous P."/>
            <person name="Grigoriev I."/>
        </authorList>
    </citation>
    <scope>NUCLEOTIDE SEQUENCE [LARGE SCALE GENOMIC DNA]</scope>
    <source>
        <strain evidence="3">CECT 20119</strain>
    </source>
</reference>
<evidence type="ECO:0000256" key="1">
    <source>
        <dbReference type="SAM" id="SignalP"/>
    </source>
</evidence>
<protein>
    <recommendedName>
        <fullName evidence="4">Secreted protein</fullName>
    </recommendedName>
</protein>
<feature type="chain" id="PRO_5025462450" description="Secreted protein" evidence="1">
    <location>
        <begin position="22"/>
        <end position="93"/>
    </location>
</feature>
<feature type="signal peptide" evidence="1">
    <location>
        <begin position="1"/>
        <end position="21"/>
    </location>
</feature>
<name>A0A6A6GH11_9PEZI</name>
<proteinExistence type="predicted"/>
<gene>
    <name evidence="2" type="ORF">BDZ85DRAFT_259474</name>
</gene>
<sequence>MLWVSICHCAIFSHQSGEVEGVCVCAILEAGRCCLQLDRKQWRGLTTAHHPLRHTQPQPPQTLNLKIVCANFDWHVHSGKTDFDLWLIEVMVI</sequence>
<organism evidence="2 3">
    <name type="scientific">Elsinoe ampelina</name>
    <dbReference type="NCBI Taxonomy" id="302913"/>
    <lineage>
        <taxon>Eukaryota</taxon>
        <taxon>Fungi</taxon>
        <taxon>Dikarya</taxon>
        <taxon>Ascomycota</taxon>
        <taxon>Pezizomycotina</taxon>
        <taxon>Dothideomycetes</taxon>
        <taxon>Dothideomycetidae</taxon>
        <taxon>Myriangiales</taxon>
        <taxon>Elsinoaceae</taxon>
        <taxon>Elsinoe</taxon>
    </lineage>
</organism>
<dbReference type="Proteomes" id="UP000799538">
    <property type="component" value="Unassembled WGS sequence"/>
</dbReference>
<dbReference type="OrthoDB" id="10429719at2759"/>
<accession>A0A6A6GH11</accession>
<evidence type="ECO:0000313" key="3">
    <source>
        <dbReference type="Proteomes" id="UP000799538"/>
    </source>
</evidence>
<evidence type="ECO:0008006" key="4">
    <source>
        <dbReference type="Google" id="ProtNLM"/>
    </source>
</evidence>
<dbReference type="EMBL" id="ML992504">
    <property type="protein sequence ID" value="KAF2225002.1"/>
    <property type="molecule type" value="Genomic_DNA"/>
</dbReference>
<dbReference type="AlphaFoldDB" id="A0A6A6GH11"/>
<evidence type="ECO:0000313" key="2">
    <source>
        <dbReference type="EMBL" id="KAF2225002.1"/>
    </source>
</evidence>
<keyword evidence="1" id="KW-0732">Signal</keyword>